<protein>
    <submittedName>
        <fullName evidence="5">Nucleotide sugar dehydrogenase</fullName>
    </submittedName>
</protein>
<dbReference type="PANTHER" id="PTHR43491:SF1">
    <property type="entry name" value="UDP-N-ACETYL-D-MANNOSAMINE DEHYDROGENASE"/>
    <property type="match status" value="1"/>
</dbReference>
<dbReference type="SUPFAM" id="SSF48179">
    <property type="entry name" value="6-phosphogluconate dehydrogenase C-terminal domain-like"/>
    <property type="match status" value="1"/>
</dbReference>
<organism evidence="5">
    <name type="scientific">Erysipelothrix rhusiopathiae</name>
    <dbReference type="NCBI Taxonomy" id="1648"/>
    <lineage>
        <taxon>Bacteria</taxon>
        <taxon>Bacillati</taxon>
        <taxon>Bacillota</taxon>
        <taxon>Erysipelotrichia</taxon>
        <taxon>Erysipelotrichales</taxon>
        <taxon>Erysipelotrichaceae</taxon>
        <taxon>Erysipelothrix</taxon>
    </lineage>
</organism>
<dbReference type="InterPro" id="IPR036291">
    <property type="entry name" value="NAD(P)-bd_dom_sf"/>
</dbReference>
<dbReference type="GO" id="GO:0051287">
    <property type="term" value="F:NAD binding"/>
    <property type="evidence" value="ECO:0007669"/>
    <property type="project" value="InterPro"/>
</dbReference>
<keyword evidence="1" id="KW-0560">Oxidoreductase</keyword>
<accession>A0A6S6I6G2</accession>
<dbReference type="InterPro" id="IPR028359">
    <property type="entry name" value="UDP_ManNAc/GlcNAc_DH"/>
</dbReference>
<dbReference type="Pfam" id="PF00984">
    <property type="entry name" value="UDPG_MGDP_dh"/>
    <property type="match status" value="1"/>
</dbReference>
<dbReference type="AlphaFoldDB" id="A0A6S6I6G2"/>
<dbReference type="InterPro" id="IPR001732">
    <property type="entry name" value="UDP-Glc/GDP-Man_DH_N"/>
</dbReference>
<dbReference type="InterPro" id="IPR017476">
    <property type="entry name" value="UDP-Glc/GDP-Man"/>
</dbReference>
<dbReference type="Pfam" id="PF03721">
    <property type="entry name" value="UDPG_MGDP_dh_N"/>
    <property type="match status" value="1"/>
</dbReference>
<dbReference type="SUPFAM" id="SSF52413">
    <property type="entry name" value="UDP-glucose/GDP-mannose dehydrogenase C-terminal domain"/>
    <property type="match status" value="1"/>
</dbReference>
<evidence type="ECO:0000259" key="4">
    <source>
        <dbReference type="SMART" id="SM00984"/>
    </source>
</evidence>
<name>A0A6S6I6G2_ERYRH</name>
<dbReference type="GO" id="GO:0016628">
    <property type="term" value="F:oxidoreductase activity, acting on the CH-CH group of donors, NAD or NADP as acceptor"/>
    <property type="evidence" value="ECO:0007669"/>
    <property type="project" value="InterPro"/>
</dbReference>
<dbReference type="NCBIfam" id="TIGR03026">
    <property type="entry name" value="NDP-sugDHase"/>
    <property type="match status" value="1"/>
</dbReference>
<dbReference type="PANTHER" id="PTHR43491">
    <property type="entry name" value="UDP-N-ACETYL-D-MANNOSAMINE DEHYDROGENASE"/>
    <property type="match status" value="1"/>
</dbReference>
<dbReference type="SUPFAM" id="SSF51735">
    <property type="entry name" value="NAD(P)-binding Rossmann-fold domains"/>
    <property type="match status" value="1"/>
</dbReference>
<evidence type="ECO:0000313" key="5">
    <source>
        <dbReference type="EMBL" id="BCB22740.1"/>
    </source>
</evidence>
<evidence type="ECO:0000256" key="2">
    <source>
        <dbReference type="ARBA" id="ARBA00023027"/>
    </source>
</evidence>
<keyword evidence="2" id="KW-0520">NAD</keyword>
<dbReference type="SMART" id="SM00984">
    <property type="entry name" value="UDPG_MGDP_dh_C"/>
    <property type="match status" value="1"/>
</dbReference>
<evidence type="ECO:0000256" key="3">
    <source>
        <dbReference type="PIRNR" id="PIRNR000124"/>
    </source>
</evidence>
<feature type="domain" description="UDP-glucose/GDP-mannose dehydrogenase C-terminal" evidence="4">
    <location>
        <begin position="305"/>
        <end position="395"/>
    </location>
</feature>
<dbReference type="EMBL" id="LC528609">
    <property type="protein sequence ID" value="BCB22740.1"/>
    <property type="molecule type" value="Genomic_DNA"/>
</dbReference>
<dbReference type="InterPro" id="IPR014026">
    <property type="entry name" value="UDP-Glc/GDP-Man_DH_dimer"/>
</dbReference>
<dbReference type="Gene3D" id="3.40.50.720">
    <property type="entry name" value="NAD(P)-binding Rossmann-like Domain"/>
    <property type="match status" value="2"/>
</dbReference>
<dbReference type="GO" id="GO:0016616">
    <property type="term" value="F:oxidoreductase activity, acting on the CH-OH group of donors, NAD or NADP as acceptor"/>
    <property type="evidence" value="ECO:0007669"/>
    <property type="project" value="InterPro"/>
</dbReference>
<reference evidence="5" key="1">
    <citation type="submission" date="2020-02" db="EMBL/GenBank/DDBJ databases">
        <title>Development of a multiplex PCR-based assay for rapid serotyping of Erysipelothrix species.</title>
        <authorList>
            <person name="Shimoji Y."/>
            <person name="Shiraiwa K."/>
            <person name="Tominaga H."/>
            <person name="Nishikawa S."/>
            <person name="Eguchi M."/>
            <person name="Hikono H."/>
            <person name="Ogawa Y."/>
        </authorList>
    </citation>
    <scope>NUCLEOTIDE SEQUENCE</scope>
    <source>
        <strain evidence="5">CJPT-97</strain>
    </source>
</reference>
<dbReference type="InterPro" id="IPR036220">
    <property type="entry name" value="UDP-Glc/GDP-Man_DH_C_sf"/>
</dbReference>
<proteinExistence type="inferred from homology"/>
<dbReference type="InterPro" id="IPR008927">
    <property type="entry name" value="6-PGluconate_DH-like_C_sf"/>
</dbReference>
<dbReference type="PIRSF" id="PIRSF000124">
    <property type="entry name" value="UDPglc_GDPman_dh"/>
    <property type="match status" value="1"/>
</dbReference>
<dbReference type="InterPro" id="IPR014027">
    <property type="entry name" value="UDP-Glc/GDP-Man_DH_C"/>
</dbReference>
<dbReference type="Gene3D" id="1.20.5.100">
    <property type="entry name" value="Cytochrome c1, transmembrane anchor, C-terminal"/>
    <property type="match status" value="1"/>
</dbReference>
<dbReference type="PIRSF" id="PIRSF500136">
    <property type="entry name" value="UDP_ManNAc_DH"/>
    <property type="match status" value="1"/>
</dbReference>
<sequence>MKINVVGLGYIGLPTSLMLAASGNNVVGTDVNQVLVSTLNNGKVTFEENGLLELYNQAKKSGIEFSGSLFKADMYIVTVPTPYLSETKVIDPSYIISAVEQIMTICEEDTIIVIESTVSPGTIKKYVRPLLLRSNKNVELVHAPERILPGFMINELINNSRTIGADNEHTAETVKQIYKTFCKAEIAITDIETAEMSKVVENTFRDINIAFANELAQICREANLDVYEVIRIANKHPRVNILSPGPGVGGHCISVDPWFLVGDYPNLSNLILQARMTNDKMPRYVSSRIDQIMRENSIDDFKRVGIYGLSYKENVDDVRESPTIQLLSCNEKLSDVEIFDPFISKKIIEQQVFNFEEFIQNKDLVIILVGHSHIIENQSMLSGKIVYDTKNVLEKIETIRL</sequence>
<comment type="similarity">
    <text evidence="3">Belongs to the UDP-glucose/GDP-mannose dehydrogenase family.</text>
</comment>
<dbReference type="GO" id="GO:0000271">
    <property type="term" value="P:polysaccharide biosynthetic process"/>
    <property type="evidence" value="ECO:0007669"/>
    <property type="project" value="InterPro"/>
</dbReference>
<dbReference type="Pfam" id="PF03720">
    <property type="entry name" value="UDPG_MGDP_dh_C"/>
    <property type="match status" value="1"/>
</dbReference>
<evidence type="ECO:0000256" key="1">
    <source>
        <dbReference type="ARBA" id="ARBA00023002"/>
    </source>
</evidence>